<dbReference type="PANTHER" id="PTHR45348:SF2">
    <property type="entry name" value="ZINC-TYPE ALCOHOL DEHYDROGENASE-LIKE PROTEIN C2E1P3.01"/>
    <property type="match status" value="1"/>
</dbReference>
<reference evidence="2 3" key="1">
    <citation type="submission" date="2018-06" db="EMBL/GenBank/DDBJ databases">
        <title>Whole genome sequencing of Candida tropicalis (genome annotated by CSBL at Korea University).</title>
        <authorList>
            <person name="Ahn J."/>
        </authorList>
    </citation>
    <scope>NUCLEOTIDE SEQUENCE [LARGE SCALE GENOMIC DNA]</scope>
    <source>
        <strain evidence="2 3">ATCC 20962</strain>
    </source>
</reference>
<dbReference type="InterPro" id="IPR020843">
    <property type="entry name" value="ER"/>
</dbReference>
<dbReference type="Gene3D" id="3.40.50.720">
    <property type="entry name" value="NAD(P)-binding Rossmann-like Domain"/>
    <property type="match status" value="1"/>
</dbReference>
<dbReference type="GO" id="GO:0016651">
    <property type="term" value="F:oxidoreductase activity, acting on NAD(P)H"/>
    <property type="evidence" value="ECO:0007669"/>
    <property type="project" value="InterPro"/>
</dbReference>
<accession>A0A367XZ65</accession>
<dbReference type="Pfam" id="PF00107">
    <property type="entry name" value="ADH_zinc_N"/>
    <property type="match status" value="1"/>
</dbReference>
<sequence length="359" mass="39718">MVKAAVISGSFEPNQLVVVKDIPKPPIKDDEILIKSVAFAVNPTDWKHIVYELGKPDDVVGCDISGVIEDVGSKVQGFAKGDTVSTFITGSRSPITGAFSEYVAVNPATAIRYTKDLNNPPTLESTTIQSFEGAASVNLGLVTVGLSFSHYLQLGQQKKDRDVILIWGGATATGILAIQIAKQYYGLTVVTTASPKNHEYLKELGADYVFDYNDPEVVSKIQKVGKIKFALDIISTPETFQKTYEATENSPEVYLDSLSGLDFRSITVDPNRKDDVHWGNTIACLALVKEKDVFNQHYVQTPELIKDFEKWWQEVVPKVIDTIRHTKLRVLDNGLDSVNEALELSRNHELSAEKVIFRV</sequence>
<gene>
    <name evidence="2" type="ORF">Cantr_07825</name>
</gene>
<feature type="domain" description="Enoyl reductase (ER)" evidence="1">
    <location>
        <begin position="9"/>
        <end position="335"/>
    </location>
</feature>
<dbReference type="AlphaFoldDB" id="A0A367XZ65"/>
<dbReference type="SUPFAM" id="SSF50129">
    <property type="entry name" value="GroES-like"/>
    <property type="match status" value="1"/>
</dbReference>
<evidence type="ECO:0000313" key="3">
    <source>
        <dbReference type="Proteomes" id="UP000253472"/>
    </source>
</evidence>
<dbReference type="InterPro" id="IPR013149">
    <property type="entry name" value="ADH-like_C"/>
</dbReference>
<dbReference type="OrthoDB" id="9992527at2759"/>
<name>A0A367XZ65_9ASCO</name>
<dbReference type="CDD" id="cd08249">
    <property type="entry name" value="enoyl_reductase_like"/>
    <property type="match status" value="1"/>
</dbReference>
<dbReference type="Gene3D" id="3.90.180.10">
    <property type="entry name" value="Medium-chain alcohol dehydrogenases, catalytic domain"/>
    <property type="match status" value="1"/>
</dbReference>
<dbReference type="STRING" id="5486.A0A367XZ65"/>
<dbReference type="InterPro" id="IPR013154">
    <property type="entry name" value="ADH-like_N"/>
</dbReference>
<dbReference type="InterPro" id="IPR011032">
    <property type="entry name" value="GroES-like_sf"/>
</dbReference>
<dbReference type="Pfam" id="PF08240">
    <property type="entry name" value="ADH_N"/>
    <property type="match status" value="1"/>
</dbReference>
<dbReference type="Proteomes" id="UP000253472">
    <property type="component" value="Unassembled WGS sequence"/>
</dbReference>
<evidence type="ECO:0000259" key="1">
    <source>
        <dbReference type="SMART" id="SM00829"/>
    </source>
</evidence>
<dbReference type="SUPFAM" id="SSF51735">
    <property type="entry name" value="NAD(P)-binding Rossmann-fold domains"/>
    <property type="match status" value="1"/>
</dbReference>
<organism evidence="2 3">
    <name type="scientific">Candida viswanathii</name>
    <dbReference type="NCBI Taxonomy" id="5486"/>
    <lineage>
        <taxon>Eukaryota</taxon>
        <taxon>Fungi</taxon>
        <taxon>Dikarya</taxon>
        <taxon>Ascomycota</taxon>
        <taxon>Saccharomycotina</taxon>
        <taxon>Pichiomycetes</taxon>
        <taxon>Debaryomycetaceae</taxon>
        <taxon>Candida/Lodderomyces clade</taxon>
        <taxon>Candida</taxon>
    </lineage>
</organism>
<proteinExistence type="predicted"/>
<dbReference type="InterPro" id="IPR047122">
    <property type="entry name" value="Trans-enoyl_RdTase-like"/>
</dbReference>
<dbReference type="SMART" id="SM00829">
    <property type="entry name" value="PKS_ER"/>
    <property type="match status" value="1"/>
</dbReference>
<evidence type="ECO:0000313" key="2">
    <source>
        <dbReference type="EMBL" id="RCK58898.1"/>
    </source>
</evidence>
<dbReference type="EMBL" id="QLNQ01000027">
    <property type="protein sequence ID" value="RCK58898.1"/>
    <property type="molecule type" value="Genomic_DNA"/>
</dbReference>
<keyword evidence="3" id="KW-1185">Reference proteome</keyword>
<comment type="caution">
    <text evidence="2">The sequence shown here is derived from an EMBL/GenBank/DDBJ whole genome shotgun (WGS) entry which is preliminary data.</text>
</comment>
<dbReference type="PANTHER" id="PTHR45348">
    <property type="entry name" value="HYPOTHETICAL OXIDOREDUCTASE (EUROFUNG)"/>
    <property type="match status" value="1"/>
</dbReference>
<protein>
    <recommendedName>
        <fullName evidence="1">Enoyl reductase (ER) domain-containing protein</fullName>
    </recommendedName>
</protein>
<dbReference type="InterPro" id="IPR036291">
    <property type="entry name" value="NAD(P)-bd_dom_sf"/>
</dbReference>